<dbReference type="EMBL" id="CM044708">
    <property type="protein sequence ID" value="KAI5651225.1"/>
    <property type="molecule type" value="Genomic_DNA"/>
</dbReference>
<evidence type="ECO:0000313" key="1">
    <source>
        <dbReference type="EMBL" id="KAI5651225.1"/>
    </source>
</evidence>
<proteinExistence type="predicted"/>
<dbReference type="Proteomes" id="UP001060085">
    <property type="component" value="Linkage Group LG08"/>
</dbReference>
<accession>A0ACB9ZUX9</accession>
<reference evidence="2" key="1">
    <citation type="journal article" date="2023" name="Nat. Plants">
        <title>Single-cell RNA sequencing provides a high-resolution roadmap for understanding the multicellular compartmentation of specialized metabolism.</title>
        <authorList>
            <person name="Sun S."/>
            <person name="Shen X."/>
            <person name="Li Y."/>
            <person name="Li Y."/>
            <person name="Wang S."/>
            <person name="Li R."/>
            <person name="Zhang H."/>
            <person name="Shen G."/>
            <person name="Guo B."/>
            <person name="Wei J."/>
            <person name="Xu J."/>
            <person name="St-Pierre B."/>
            <person name="Chen S."/>
            <person name="Sun C."/>
        </authorList>
    </citation>
    <scope>NUCLEOTIDE SEQUENCE [LARGE SCALE GENOMIC DNA]</scope>
</reference>
<comment type="caution">
    <text evidence="1">The sequence shown here is derived from an EMBL/GenBank/DDBJ whole genome shotgun (WGS) entry which is preliminary data.</text>
</comment>
<protein>
    <submittedName>
        <fullName evidence="1">Uncharacterized protein</fullName>
    </submittedName>
</protein>
<name>A0ACB9ZUX9_CATRO</name>
<gene>
    <name evidence="1" type="ORF">M9H77_37230</name>
</gene>
<sequence>MGEGNKVVLHQRFQDSSHWSEYGGVHHHDQSSSTISTISNGSSSSSSLDIRDDASSSSSSSSSFSNSTDSLFDLSELMAQLPIKRGISKFYNGKSESFTCLSRVKSIEDLKKKMKKGSKSYQSGLETYKSFTLPKPIISKKTPMMSRRNITSLKPPQFPMQKRT</sequence>
<keyword evidence="2" id="KW-1185">Reference proteome</keyword>
<organism evidence="1 2">
    <name type="scientific">Catharanthus roseus</name>
    <name type="common">Madagascar periwinkle</name>
    <name type="synonym">Vinca rosea</name>
    <dbReference type="NCBI Taxonomy" id="4058"/>
    <lineage>
        <taxon>Eukaryota</taxon>
        <taxon>Viridiplantae</taxon>
        <taxon>Streptophyta</taxon>
        <taxon>Embryophyta</taxon>
        <taxon>Tracheophyta</taxon>
        <taxon>Spermatophyta</taxon>
        <taxon>Magnoliopsida</taxon>
        <taxon>eudicotyledons</taxon>
        <taxon>Gunneridae</taxon>
        <taxon>Pentapetalae</taxon>
        <taxon>asterids</taxon>
        <taxon>lamiids</taxon>
        <taxon>Gentianales</taxon>
        <taxon>Apocynaceae</taxon>
        <taxon>Rauvolfioideae</taxon>
        <taxon>Vinceae</taxon>
        <taxon>Catharanthinae</taxon>
        <taxon>Catharanthus</taxon>
    </lineage>
</organism>
<evidence type="ECO:0000313" key="2">
    <source>
        <dbReference type="Proteomes" id="UP001060085"/>
    </source>
</evidence>